<keyword evidence="5" id="KW-0597">Phosphoprotein</keyword>
<keyword evidence="6" id="KW-0175">Coiled coil</keyword>
<feature type="domain" description="CheR-type methyltransferase" evidence="12">
    <location>
        <begin position="228"/>
        <end position="480"/>
    </location>
</feature>
<dbReference type="SMART" id="SM00388">
    <property type="entry name" value="HisKA"/>
    <property type="match status" value="1"/>
</dbReference>
<accession>A0A242MND0</accession>
<dbReference type="InterPro" id="IPR036097">
    <property type="entry name" value="HisK_dim/P_sf"/>
</dbReference>
<dbReference type="SUPFAM" id="SSF53335">
    <property type="entry name" value="S-adenosyl-L-methionine-dependent methyltransferases"/>
    <property type="match status" value="1"/>
</dbReference>
<dbReference type="PANTHER" id="PTHR24422:SF27">
    <property type="entry name" value="PROTEIN-GLUTAMATE O-METHYLTRANSFERASE"/>
    <property type="match status" value="1"/>
</dbReference>
<dbReference type="CDD" id="cd00082">
    <property type="entry name" value="HisKA"/>
    <property type="match status" value="1"/>
</dbReference>
<dbReference type="GO" id="GO:0032259">
    <property type="term" value="P:methylation"/>
    <property type="evidence" value="ECO:0007669"/>
    <property type="project" value="UniProtKB-KW"/>
</dbReference>
<feature type="domain" description="PAS" evidence="9">
    <location>
        <begin position="891"/>
        <end position="932"/>
    </location>
</feature>
<dbReference type="Proteomes" id="UP000195221">
    <property type="component" value="Unassembled WGS sequence"/>
</dbReference>
<dbReference type="SMART" id="SM00138">
    <property type="entry name" value="MeTrc"/>
    <property type="match status" value="1"/>
</dbReference>
<dbReference type="PROSITE" id="PS50110">
    <property type="entry name" value="RESPONSE_REGULATORY"/>
    <property type="match status" value="1"/>
</dbReference>
<evidence type="ECO:0000313" key="13">
    <source>
        <dbReference type="EMBL" id="OTP72825.1"/>
    </source>
</evidence>
<dbReference type="Gene3D" id="3.40.50.150">
    <property type="entry name" value="Vaccinia Virus protein VP39"/>
    <property type="match status" value="1"/>
</dbReference>
<dbReference type="Pfam" id="PF13426">
    <property type="entry name" value="PAS_9"/>
    <property type="match status" value="1"/>
</dbReference>
<dbReference type="InterPro" id="IPR000014">
    <property type="entry name" value="PAS"/>
</dbReference>
<evidence type="ECO:0000259" key="9">
    <source>
        <dbReference type="PROSITE" id="PS50112"/>
    </source>
</evidence>
<feature type="domain" description="Response regulatory" evidence="8">
    <location>
        <begin position="1266"/>
        <end position="1382"/>
    </location>
</feature>
<evidence type="ECO:0000256" key="4">
    <source>
        <dbReference type="PROSITE-ProRule" id="PRU00050"/>
    </source>
</evidence>
<dbReference type="PRINTS" id="PR00996">
    <property type="entry name" value="CHERMTFRASE"/>
</dbReference>
<evidence type="ECO:0000259" key="12">
    <source>
        <dbReference type="PROSITE" id="PS50123"/>
    </source>
</evidence>
<dbReference type="SUPFAM" id="SSF52172">
    <property type="entry name" value="CheY-like"/>
    <property type="match status" value="1"/>
</dbReference>
<dbReference type="RefSeq" id="WP_086386522.1">
    <property type="nucleotide sequence ID" value="NZ_NBTZ01000083.1"/>
</dbReference>
<dbReference type="Pfam" id="PF01739">
    <property type="entry name" value="CheR"/>
    <property type="match status" value="1"/>
</dbReference>
<feature type="domain" description="PAC" evidence="10">
    <location>
        <begin position="824"/>
        <end position="874"/>
    </location>
</feature>
<dbReference type="SUPFAM" id="SSF52738">
    <property type="entry name" value="Methylesterase CheB, C-terminal domain"/>
    <property type="match status" value="1"/>
</dbReference>
<dbReference type="Gene3D" id="3.30.450.20">
    <property type="entry name" value="PAS domain"/>
    <property type="match status" value="2"/>
</dbReference>
<dbReference type="PANTHER" id="PTHR24422">
    <property type="entry name" value="CHEMOTAXIS PROTEIN METHYLTRANSFERASE"/>
    <property type="match status" value="1"/>
</dbReference>
<organism evidence="13 14">
    <name type="scientific">Caballeronia sordidicola</name>
    <name type="common">Burkholderia sordidicola</name>
    <dbReference type="NCBI Taxonomy" id="196367"/>
    <lineage>
        <taxon>Bacteria</taxon>
        <taxon>Pseudomonadati</taxon>
        <taxon>Pseudomonadota</taxon>
        <taxon>Betaproteobacteria</taxon>
        <taxon>Burkholderiales</taxon>
        <taxon>Burkholderiaceae</taxon>
        <taxon>Caballeronia</taxon>
    </lineage>
</organism>
<dbReference type="Pfam" id="PF00512">
    <property type="entry name" value="HisKA"/>
    <property type="match status" value="1"/>
</dbReference>
<evidence type="ECO:0000256" key="5">
    <source>
        <dbReference type="PROSITE-ProRule" id="PRU00169"/>
    </source>
</evidence>
<evidence type="ECO:0000259" key="8">
    <source>
        <dbReference type="PROSITE" id="PS50110"/>
    </source>
</evidence>
<dbReference type="InterPro" id="IPR003594">
    <property type="entry name" value="HATPase_dom"/>
</dbReference>
<evidence type="ECO:0000256" key="6">
    <source>
        <dbReference type="SAM" id="Coils"/>
    </source>
</evidence>
<dbReference type="InterPro" id="IPR005467">
    <property type="entry name" value="His_kinase_dom"/>
</dbReference>
<feature type="domain" description="Histidine kinase" evidence="7">
    <location>
        <begin position="1025"/>
        <end position="1245"/>
    </location>
</feature>
<dbReference type="Gene3D" id="3.40.50.180">
    <property type="entry name" value="Methylesterase CheB, C-terminal domain"/>
    <property type="match status" value="1"/>
</dbReference>
<dbReference type="Pfam" id="PF00989">
    <property type="entry name" value="PAS"/>
    <property type="match status" value="1"/>
</dbReference>
<dbReference type="InterPro" id="IPR035909">
    <property type="entry name" value="CheB_C"/>
</dbReference>
<dbReference type="PROSITE" id="PS50122">
    <property type="entry name" value="CHEB"/>
    <property type="match status" value="1"/>
</dbReference>
<dbReference type="SMART" id="SM00091">
    <property type="entry name" value="PAS"/>
    <property type="match status" value="3"/>
</dbReference>
<dbReference type="SMART" id="SM00448">
    <property type="entry name" value="REC"/>
    <property type="match status" value="1"/>
</dbReference>
<feature type="coiled-coil region" evidence="6">
    <location>
        <begin position="674"/>
        <end position="761"/>
    </location>
</feature>
<dbReference type="GO" id="GO:0008757">
    <property type="term" value="F:S-adenosylmethionine-dependent methyltransferase activity"/>
    <property type="evidence" value="ECO:0007669"/>
    <property type="project" value="InterPro"/>
</dbReference>
<dbReference type="InterPro" id="IPR003661">
    <property type="entry name" value="HisK_dim/P_dom"/>
</dbReference>
<protein>
    <recommendedName>
        <fullName evidence="2">histidine kinase</fullName>
        <ecNumber evidence="2">2.7.13.3</ecNumber>
    </recommendedName>
</protein>
<feature type="modified residue" description="4-aspartylphosphate" evidence="5">
    <location>
        <position position="1315"/>
    </location>
</feature>
<dbReference type="InterPro" id="IPR001789">
    <property type="entry name" value="Sig_transdc_resp-reg_receiver"/>
</dbReference>
<comment type="catalytic activity">
    <reaction evidence="1">
        <text>ATP + protein L-histidine = ADP + protein N-phospho-L-histidine.</text>
        <dbReference type="EC" id="2.7.13.3"/>
    </reaction>
</comment>
<keyword evidence="13" id="KW-0808">Transferase</keyword>
<evidence type="ECO:0000256" key="3">
    <source>
        <dbReference type="ARBA" id="ARBA00022500"/>
    </source>
</evidence>
<dbReference type="SMART" id="SM00387">
    <property type="entry name" value="HATPase_c"/>
    <property type="match status" value="1"/>
</dbReference>
<feature type="active site" evidence="4">
    <location>
        <position position="152"/>
    </location>
</feature>
<dbReference type="GO" id="GO:0006935">
    <property type="term" value="P:chemotaxis"/>
    <property type="evidence" value="ECO:0007669"/>
    <property type="project" value="UniProtKB-UniRule"/>
</dbReference>
<evidence type="ECO:0000313" key="14">
    <source>
        <dbReference type="Proteomes" id="UP000195221"/>
    </source>
</evidence>
<dbReference type="CDD" id="cd17580">
    <property type="entry name" value="REC_2_DhkD-like"/>
    <property type="match status" value="1"/>
</dbReference>
<dbReference type="GO" id="GO:0005737">
    <property type="term" value="C:cytoplasm"/>
    <property type="evidence" value="ECO:0007669"/>
    <property type="project" value="InterPro"/>
</dbReference>
<dbReference type="CDD" id="cd00130">
    <property type="entry name" value="PAS"/>
    <property type="match status" value="1"/>
</dbReference>
<dbReference type="PROSITE" id="PS50109">
    <property type="entry name" value="HIS_KIN"/>
    <property type="match status" value="1"/>
</dbReference>
<evidence type="ECO:0000256" key="1">
    <source>
        <dbReference type="ARBA" id="ARBA00000085"/>
    </source>
</evidence>
<dbReference type="Pfam" id="PF13596">
    <property type="entry name" value="PAS_10"/>
    <property type="match status" value="1"/>
</dbReference>
<dbReference type="InterPro" id="IPR036890">
    <property type="entry name" value="HATPase_C_sf"/>
</dbReference>
<dbReference type="GO" id="GO:0008984">
    <property type="term" value="F:protein-glutamate methylesterase activity"/>
    <property type="evidence" value="ECO:0007669"/>
    <property type="project" value="InterPro"/>
</dbReference>
<reference evidence="13 14" key="1">
    <citation type="submission" date="2017-03" db="EMBL/GenBank/DDBJ databases">
        <title>Genome analysis of strain PAMC 26577.</title>
        <authorList>
            <person name="Oh H.-M."/>
            <person name="Yang J.-A."/>
        </authorList>
    </citation>
    <scope>NUCLEOTIDE SEQUENCE [LARGE SCALE GENOMIC DNA]</scope>
    <source>
        <strain evidence="13 14">PAMC 26577</strain>
    </source>
</reference>
<feature type="domain" description="PAS" evidence="9">
    <location>
        <begin position="539"/>
        <end position="608"/>
    </location>
</feature>
<keyword evidence="4" id="KW-0378">Hydrolase</keyword>
<comment type="caution">
    <text evidence="13">The sequence shown here is derived from an EMBL/GenBank/DDBJ whole genome shotgun (WGS) entry which is preliminary data.</text>
</comment>
<name>A0A242MND0_CABSO</name>
<dbReference type="PROSITE" id="PS50123">
    <property type="entry name" value="CHER"/>
    <property type="match status" value="1"/>
</dbReference>
<dbReference type="GO" id="GO:0000155">
    <property type="term" value="F:phosphorelay sensor kinase activity"/>
    <property type="evidence" value="ECO:0007669"/>
    <property type="project" value="InterPro"/>
</dbReference>
<dbReference type="InterPro" id="IPR011006">
    <property type="entry name" value="CheY-like_superfamily"/>
</dbReference>
<dbReference type="GO" id="GO:0006355">
    <property type="term" value="P:regulation of DNA-templated transcription"/>
    <property type="evidence" value="ECO:0007669"/>
    <property type="project" value="InterPro"/>
</dbReference>
<keyword evidence="3 4" id="KW-0145">Chemotaxis</keyword>
<dbReference type="InterPro" id="IPR050903">
    <property type="entry name" value="Bact_Chemotaxis_MeTrfase"/>
</dbReference>
<dbReference type="SUPFAM" id="SSF47384">
    <property type="entry name" value="Homodimeric domain of signal transducing histidine kinase"/>
    <property type="match status" value="1"/>
</dbReference>
<sequence>MTETTPSETPASRPIQPLKGSSLDFPVVGIGASAGGIPALLRLFENMPSDTGMAFVIVLHLSPTHESVADQVLQRSTKMRVVQVNAETRIEKNCIYLISPSNNLSMMDGHLGVTHAERPVGRPVAIDLFFRSLAEAHGAQAISVILSGSGSDGAVGIGRIKEFAGITIAQSPEDAEYDDMPRNAIATGMVDIVLPVGDIPQKLIELWNNMRAIELPPSDTEQAALTVDAPDQTVSAEEALHGILATLQTRTGHDFHHYKRATVLRRIERRLQVNALASLPLYRKFLDDHPDETSLLLKDMLIGVTNFFRDRDAFEALEREVVPKIVAKERELDEPVRVWVAGCSTGEEVYSLAILLSERLPEDTASPAIHLFATDIDQHAIEVARRGSYPESILTDVPPTRLDRFFTHARERYVINKSVREKVLFAPHNLLRDPPFSQVDLVSCRNLLIYLDRTVQRQIFQTFHFALKPGGFLFLGSSESAEVADDLFVAVDKKNRVYQAKVLTSRPRASAVPVSRSPVGQLQLSVAARPVVQQPRLATADLHRRAIEHASSPSVIVDRDAEVVHMSGEVGRFFHYMNGELSHNLLTLIHPDLRLELRTALFGASQKGVDVATRAVRFSRDSTPVYISMVVHPYHDRETGADVLLISFVELADDAVRAGSATNHDTFAIHDSVTVQLEAELQLAKENLQSSIEQSSVSTEELKASNEELQAIVEELRSASEELETSKEELHSVNEELVTVNAELQAKVEETAKANDDLENLIASTNIATIFVDRAMRIKSFTAPAVGLFNLLKSDKGRPLLDLTHHLHYPELAVDAAAAFGSLKIIEREVETDDGRWFLVRLLPYRTADDRIDGAVLTLIDVTSQRQAQSEARKSEGRLTLAALSTDDYGIIVKDMDGVIVSWNKGAEKVFGYKEADAIGKSIEMIFLPEDRAQGIPQAERIQAANTGRAEDERWHLRFDGSQVYCSGVVTLIDTPNFKGYAKIVRDVTDKKGIESKQQSQLTFEREVRLQAEAANRLKDEFFAVLSHELKNPLNLIHVKAELLTRAVEARGIAIVQEAAEAIQRSVIGQAKIIDDLLDLSRVRTGKLALDLGSVNLAMGVRSVVEASAADAAMSGIDLSMSGVDDPIVIWADAVRVEQMLWNLVRNALKFTPRGGQVTIALSRDDGHACIEVADTGRGIAPDFLPRIFDMFSQAEAAGNRERGGLGIGLSLVKQLSEMHGGRIEAHSAGAGKGACFRLWLPESPTSRRLNPPSESRDSSTLKELRVLLVDDSLEALDAFQMLLELEGAHVQAATSAEQALATAGNTDFDLILSDIGMPEMNGYEFIAALRKLPRMAKTPAIAVTGFGRKQDVAKALRVGFDAHLGKPVSLPLLLGAIERIRRAKAL</sequence>
<feature type="active site" evidence="4">
    <location>
        <position position="60"/>
    </location>
</feature>
<proteinExistence type="predicted"/>
<dbReference type="CDD" id="cd16434">
    <property type="entry name" value="CheB-CheR_fusion"/>
    <property type="match status" value="1"/>
</dbReference>
<dbReference type="PROSITE" id="PS50113">
    <property type="entry name" value="PAC"/>
    <property type="match status" value="1"/>
</dbReference>
<dbReference type="SUPFAM" id="SSF55785">
    <property type="entry name" value="PYP-like sensor domain (PAS domain)"/>
    <property type="match status" value="3"/>
</dbReference>
<dbReference type="Pfam" id="PF00072">
    <property type="entry name" value="Response_reg"/>
    <property type="match status" value="1"/>
</dbReference>
<dbReference type="Pfam" id="PF01339">
    <property type="entry name" value="CheB_methylest"/>
    <property type="match status" value="1"/>
</dbReference>
<dbReference type="PROSITE" id="PS50112">
    <property type="entry name" value="PAS"/>
    <property type="match status" value="2"/>
</dbReference>
<dbReference type="InterPro" id="IPR013767">
    <property type="entry name" value="PAS_fold"/>
</dbReference>
<dbReference type="NCBIfam" id="TIGR00229">
    <property type="entry name" value="sensory_box"/>
    <property type="match status" value="1"/>
</dbReference>
<dbReference type="InterPro" id="IPR000780">
    <property type="entry name" value="CheR_MeTrfase"/>
</dbReference>
<dbReference type="InterPro" id="IPR035965">
    <property type="entry name" value="PAS-like_dom_sf"/>
</dbReference>
<dbReference type="EMBL" id="NBTZ01000083">
    <property type="protein sequence ID" value="OTP72825.1"/>
    <property type="molecule type" value="Genomic_DNA"/>
</dbReference>
<dbReference type="Pfam" id="PF03705">
    <property type="entry name" value="CheR_N"/>
    <property type="match status" value="1"/>
</dbReference>
<dbReference type="InterPro" id="IPR000700">
    <property type="entry name" value="PAS-assoc_C"/>
</dbReference>
<dbReference type="Gene3D" id="3.30.565.10">
    <property type="entry name" value="Histidine kinase-like ATPase, C-terminal domain"/>
    <property type="match status" value="1"/>
</dbReference>
<dbReference type="InterPro" id="IPR000673">
    <property type="entry name" value="Sig_transdc_resp-reg_Me-estase"/>
</dbReference>
<dbReference type="GO" id="GO:0000156">
    <property type="term" value="F:phosphorelay response regulator activity"/>
    <property type="evidence" value="ECO:0007669"/>
    <property type="project" value="InterPro"/>
</dbReference>
<dbReference type="InterPro" id="IPR022642">
    <property type="entry name" value="CheR_C"/>
</dbReference>
<dbReference type="CDD" id="cd02440">
    <property type="entry name" value="AdoMet_MTases"/>
    <property type="match status" value="1"/>
</dbReference>
<dbReference type="EC" id="2.7.13.3" evidence="2"/>
<gene>
    <name evidence="13" type="ORF">PAMC26577_19680</name>
</gene>
<evidence type="ECO:0000259" key="11">
    <source>
        <dbReference type="PROSITE" id="PS50122"/>
    </source>
</evidence>
<dbReference type="SUPFAM" id="SSF47757">
    <property type="entry name" value="Chemotaxis receptor methyltransferase CheR, N-terminal domain"/>
    <property type="match status" value="1"/>
</dbReference>
<keyword evidence="13" id="KW-0489">Methyltransferase</keyword>
<feature type="domain" description="CheB-type methylesterase" evidence="11">
    <location>
        <begin position="17"/>
        <end position="205"/>
    </location>
</feature>
<evidence type="ECO:0000259" key="7">
    <source>
        <dbReference type="PROSITE" id="PS50109"/>
    </source>
</evidence>
<dbReference type="InterPro" id="IPR029063">
    <property type="entry name" value="SAM-dependent_MTases_sf"/>
</dbReference>
<dbReference type="InterPro" id="IPR022641">
    <property type="entry name" value="CheR_N"/>
</dbReference>
<dbReference type="Gene3D" id="1.10.287.130">
    <property type="match status" value="1"/>
</dbReference>
<dbReference type="Gene3D" id="3.40.50.2300">
    <property type="match status" value="1"/>
</dbReference>
<dbReference type="SUPFAM" id="SSF55874">
    <property type="entry name" value="ATPase domain of HSP90 chaperone/DNA topoisomerase II/histidine kinase"/>
    <property type="match status" value="1"/>
</dbReference>
<feature type="active site" evidence="4">
    <location>
        <position position="33"/>
    </location>
</feature>
<evidence type="ECO:0000256" key="2">
    <source>
        <dbReference type="ARBA" id="ARBA00012438"/>
    </source>
</evidence>
<dbReference type="Pfam" id="PF02518">
    <property type="entry name" value="HATPase_c"/>
    <property type="match status" value="1"/>
</dbReference>
<evidence type="ECO:0000259" key="10">
    <source>
        <dbReference type="PROSITE" id="PS50113"/>
    </source>
</evidence>